<reference evidence="2" key="1">
    <citation type="submission" date="2015-07" db="EMBL/GenBank/DDBJ databases">
        <title>Lactobacillus ginsenosidimutans/EMML 3141/ whole genome sequencing.</title>
        <authorList>
            <person name="Kim M.K."/>
            <person name="Im W.-T."/>
            <person name="Srinivasan S."/>
            <person name="Lee J.-J."/>
        </authorList>
    </citation>
    <scope>NUCLEOTIDE SEQUENCE [LARGE SCALE GENOMIC DNA]</scope>
    <source>
        <strain evidence="2">EMML 3041</strain>
    </source>
</reference>
<dbReference type="STRING" id="1007676.ABM34_09970"/>
<proteinExistence type="predicted"/>
<evidence type="ECO:0000313" key="1">
    <source>
        <dbReference type="EMBL" id="AKP67823.1"/>
    </source>
</evidence>
<sequence length="92" mass="10701">MAKNVSLEESVYQLLKDIDRNYFTSNRQVNTKSMLYQTVESVQDTGWVDNLKLEEIENYPLATATLKQAELTDAGKKHLEELKEQFDTDKEK</sequence>
<protein>
    <submittedName>
        <fullName evidence="1">Uncharacterized protein</fullName>
    </submittedName>
</protein>
<name>A0A0H4QM89_9LACO</name>
<accession>A0A0H4QM89</accession>
<dbReference type="AlphaFoldDB" id="A0A0H4QM89"/>
<gene>
    <name evidence="1" type="ORF">ABM34_09970</name>
</gene>
<dbReference type="RefSeq" id="WP_048705434.1">
    <property type="nucleotide sequence ID" value="NZ_CP012034.1"/>
</dbReference>
<dbReference type="PATRIC" id="fig|1007676.4.peg.2018"/>
<keyword evidence="2" id="KW-1185">Reference proteome</keyword>
<organism evidence="1 2">
    <name type="scientific">Companilactobacillus ginsenosidimutans</name>
    <dbReference type="NCBI Taxonomy" id="1007676"/>
    <lineage>
        <taxon>Bacteria</taxon>
        <taxon>Bacillati</taxon>
        <taxon>Bacillota</taxon>
        <taxon>Bacilli</taxon>
        <taxon>Lactobacillales</taxon>
        <taxon>Lactobacillaceae</taxon>
        <taxon>Companilactobacillus</taxon>
    </lineage>
</organism>
<dbReference type="KEGG" id="lgn:ABM34_09970"/>
<evidence type="ECO:0000313" key="2">
    <source>
        <dbReference type="Proteomes" id="UP000036106"/>
    </source>
</evidence>
<dbReference type="EMBL" id="CP012034">
    <property type="protein sequence ID" value="AKP67823.1"/>
    <property type="molecule type" value="Genomic_DNA"/>
</dbReference>
<dbReference type="OrthoDB" id="2299109at2"/>
<dbReference type="Proteomes" id="UP000036106">
    <property type="component" value="Chromosome"/>
</dbReference>